<evidence type="ECO:0000313" key="2">
    <source>
        <dbReference type="Proteomes" id="UP001596241"/>
    </source>
</evidence>
<gene>
    <name evidence="1" type="ORF">ACFP3M_17380</name>
</gene>
<accession>A0ABW1FJG5</accession>
<dbReference type="RefSeq" id="WP_345088870.1">
    <property type="nucleotide sequence ID" value="NZ_BAAAWG010000015.1"/>
</dbReference>
<name>A0ABW1FJG5_9ACTN</name>
<comment type="caution">
    <text evidence="1">The sequence shown here is derived from an EMBL/GenBank/DDBJ whole genome shotgun (WGS) entry which is preliminary data.</text>
</comment>
<proteinExistence type="predicted"/>
<evidence type="ECO:0008006" key="3">
    <source>
        <dbReference type="Google" id="ProtNLM"/>
    </source>
</evidence>
<reference evidence="2" key="1">
    <citation type="journal article" date="2019" name="Int. J. Syst. Evol. Microbiol.">
        <title>The Global Catalogue of Microorganisms (GCM) 10K type strain sequencing project: providing services to taxonomists for standard genome sequencing and annotation.</title>
        <authorList>
            <consortium name="The Broad Institute Genomics Platform"/>
            <consortium name="The Broad Institute Genome Sequencing Center for Infectious Disease"/>
            <person name="Wu L."/>
            <person name="Ma J."/>
        </authorList>
    </citation>
    <scope>NUCLEOTIDE SEQUENCE [LARGE SCALE GENOMIC DNA]</scope>
    <source>
        <strain evidence="2">CGMCC 1.15809</strain>
    </source>
</reference>
<protein>
    <recommendedName>
        <fullName evidence="3">Thiazolylpeptide-type bacteriocin</fullName>
    </recommendedName>
</protein>
<keyword evidence="2" id="KW-1185">Reference proteome</keyword>
<evidence type="ECO:0000313" key="1">
    <source>
        <dbReference type="EMBL" id="MFC5894588.1"/>
    </source>
</evidence>
<organism evidence="1 2">
    <name type="scientific">Streptomyces ramulosus</name>
    <dbReference type="NCBI Taxonomy" id="47762"/>
    <lineage>
        <taxon>Bacteria</taxon>
        <taxon>Bacillati</taxon>
        <taxon>Actinomycetota</taxon>
        <taxon>Actinomycetes</taxon>
        <taxon>Kitasatosporales</taxon>
        <taxon>Streptomycetaceae</taxon>
        <taxon>Streptomyces</taxon>
    </lineage>
</organism>
<sequence>MPAAMLEDFDLDIREIFDDETDGATAAKAETAPTATGMTCCC</sequence>
<dbReference type="EMBL" id="JBHSPW010000007">
    <property type="protein sequence ID" value="MFC5894588.1"/>
    <property type="molecule type" value="Genomic_DNA"/>
</dbReference>
<dbReference type="Proteomes" id="UP001596241">
    <property type="component" value="Unassembled WGS sequence"/>
</dbReference>